<keyword evidence="12" id="KW-1185">Reference proteome</keyword>
<evidence type="ECO:0000313" key="12">
    <source>
        <dbReference type="Proteomes" id="UP000663760"/>
    </source>
</evidence>
<evidence type="ECO:0000256" key="5">
    <source>
        <dbReference type="ARBA" id="ARBA00023155"/>
    </source>
</evidence>
<proteinExistence type="inferred from homology"/>
<dbReference type="InterPro" id="IPR009057">
    <property type="entry name" value="Homeodomain-like_sf"/>
</dbReference>
<feature type="region of interest" description="Disordered" evidence="9">
    <location>
        <begin position="397"/>
        <end position="447"/>
    </location>
</feature>
<dbReference type="Pfam" id="PF07526">
    <property type="entry name" value="POX"/>
    <property type="match status" value="1"/>
</dbReference>
<keyword evidence="5 8" id="KW-0371">Homeobox</keyword>
<dbReference type="Proteomes" id="UP000663760">
    <property type="component" value="Chromosome 3"/>
</dbReference>
<sequence length="555" mass="59883">MLGSCPRGGGEQPQGVLAAGGQLADGRGGCFSFYHVPQQCRREKLRYANAAEAAPPLFMRPSPSSHMLNPHYNTSPYDHGFPPLDLFNPNPLLGGDGSDQHQGQGFSLSLSSAVVDDQQHHHGQAQGASPMAGPPSVVSAVQRVGPVPAGPFTGYATILNSSRFLRPAQQLLEETCGGGVGGSLVGSGDEVEALDIAGDIPERTDTLDGVIGGGEQRRMKSRLILMLDEVYRRYKQYYHQIQAVISSFEAVSGLSMAAPYAPLALRSLSKHFKSLKNVVAEQLRFASKCVGKEGQSGEDIPSYRLASNAGLCFPRVAHCSGAVSQQPAWRPQRGLPERAVSVLRSWLFEHFLHPYPTDMDKQMLAKQTGLSRNQVSNWFINARVRLWKPMVEEIHSLEQQHDHRKAPQSDSSRGANKQPELLTSPSAVSAGDKQAPPAVSSSFKRSRAEFSQLPNHIKDPLNFSLEDFSAAQHRAGVPVTMAGGVHGGVSLTLGLHQNGGTICFSNPPMPMSGVHRFGIEDGGGVGFAMDSGGFEGHEQHHNFGKEFDGQLHHIF</sequence>
<reference evidence="11" key="1">
    <citation type="submission" date="2020-02" db="EMBL/GenBank/DDBJ databases">
        <authorList>
            <person name="Scholz U."/>
            <person name="Mascher M."/>
            <person name="Fiebig A."/>
        </authorList>
    </citation>
    <scope>NUCLEOTIDE SEQUENCE</scope>
</reference>
<evidence type="ECO:0000256" key="6">
    <source>
        <dbReference type="ARBA" id="ARBA00023163"/>
    </source>
</evidence>
<feature type="compositionally biased region" description="Polar residues" evidence="9">
    <location>
        <begin position="408"/>
        <end position="427"/>
    </location>
</feature>
<dbReference type="AlphaFoldDB" id="A0A7I8K5Q5"/>
<keyword evidence="3" id="KW-0805">Transcription regulation</keyword>
<feature type="region of interest" description="Disordered" evidence="9">
    <location>
        <begin position="1"/>
        <end position="20"/>
    </location>
</feature>
<evidence type="ECO:0000256" key="2">
    <source>
        <dbReference type="ARBA" id="ARBA00006454"/>
    </source>
</evidence>
<dbReference type="InterPro" id="IPR001356">
    <property type="entry name" value="HD"/>
</dbReference>
<feature type="region of interest" description="Disordered" evidence="9">
    <location>
        <begin position="116"/>
        <end position="135"/>
    </location>
</feature>
<evidence type="ECO:0000256" key="3">
    <source>
        <dbReference type="ARBA" id="ARBA00023015"/>
    </source>
</evidence>
<dbReference type="Gene3D" id="1.10.10.60">
    <property type="entry name" value="Homeodomain-like"/>
    <property type="match status" value="1"/>
</dbReference>
<protein>
    <recommendedName>
        <fullName evidence="10">Homeobox domain-containing protein</fullName>
    </recommendedName>
</protein>
<dbReference type="OrthoDB" id="10056939at2759"/>
<dbReference type="GO" id="GO:0005634">
    <property type="term" value="C:nucleus"/>
    <property type="evidence" value="ECO:0007669"/>
    <property type="project" value="UniProtKB-SubCell"/>
</dbReference>
<dbReference type="SMART" id="SM00574">
    <property type="entry name" value="POX"/>
    <property type="match status" value="1"/>
</dbReference>
<evidence type="ECO:0000256" key="9">
    <source>
        <dbReference type="SAM" id="MobiDB-lite"/>
    </source>
</evidence>
<feature type="compositionally biased region" description="Basic and acidic residues" evidence="9">
    <location>
        <begin position="397"/>
        <end position="407"/>
    </location>
</feature>
<dbReference type="CDD" id="cd00086">
    <property type="entry name" value="homeodomain"/>
    <property type="match status" value="1"/>
</dbReference>
<gene>
    <name evidence="11" type="ORF">SI8410_03003569</name>
</gene>
<feature type="DNA-binding region" description="Homeobox" evidence="8">
    <location>
        <begin position="328"/>
        <end position="390"/>
    </location>
</feature>
<dbReference type="Pfam" id="PF05920">
    <property type="entry name" value="Homeobox_KN"/>
    <property type="match status" value="1"/>
</dbReference>
<evidence type="ECO:0000256" key="4">
    <source>
        <dbReference type="ARBA" id="ARBA00023125"/>
    </source>
</evidence>
<dbReference type="InterPro" id="IPR006563">
    <property type="entry name" value="POX_dom"/>
</dbReference>
<comment type="subcellular location">
    <subcellularLocation>
        <location evidence="1 8">Nucleus</location>
    </subcellularLocation>
</comment>
<dbReference type="InterPro" id="IPR008422">
    <property type="entry name" value="KN_HD"/>
</dbReference>
<dbReference type="GO" id="GO:0003677">
    <property type="term" value="F:DNA binding"/>
    <property type="evidence" value="ECO:0007669"/>
    <property type="project" value="UniProtKB-UniRule"/>
</dbReference>
<evidence type="ECO:0000259" key="10">
    <source>
        <dbReference type="PROSITE" id="PS50071"/>
    </source>
</evidence>
<comment type="similarity">
    <text evidence="2">Belongs to the TALE/BELL homeobox family.</text>
</comment>
<evidence type="ECO:0000256" key="8">
    <source>
        <dbReference type="PROSITE-ProRule" id="PRU00108"/>
    </source>
</evidence>
<feature type="compositionally biased region" description="Gly residues" evidence="9">
    <location>
        <begin position="1"/>
        <end position="12"/>
    </location>
</feature>
<dbReference type="EMBL" id="LR746266">
    <property type="protein sequence ID" value="CAA7392703.1"/>
    <property type="molecule type" value="Genomic_DNA"/>
</dbReference>
<feature type="domain" description="Homeobox" evidence="10">
    <location>
        <begin position="326"/>
        <end position="389"/>
    </location>
</feature>
<dbReference type="PROSITE" id="PS50071">
    <property type="entry name" value="HOMEOBOX_2"/>
    <property type="match status" value="1"/>
</dbReference>
<accession>A0A7I8K5Q5</accession>
<evidence type="ECO:0000256" key="1">
    <source>
        <dbReference type="ARBA" id="ARBA00004123"/>
    </source>
</evidence>
<dbReference type="SMART" id="SM00389">
    <property type="entry name" value="HOX"/>
    <property type="match status" value="1"/>
</dbReference>
<dbReference type="FunFam" id="1.10.10.60:FF:000117">
    <property type="entry name" value="BEL1-like homeodomain protein 9"/>
    <property type="match status" value="1"/>
</dbReference>
<dbReference type="GO" id="GO:0006355">
    <property type="term" value="P:regulation of DNA-templated transcription"/>
    <property type="evidence" value="ECO:0007669"/>
    <property type="project" value="InterPro"/>
</dbReference>
<keyword evidence="6" id="KW-0804">Transcription</keyword>
<organism evidence="11 12">
    <name type="scientific">Spirodela intermedia</name>
    <name type="common">Intermediate duckweed</name>
    <dbReference type="NCBI Taxonomy" id="51605"/>
    <lineage>
        <taxon>Eukaryota</taxon>
        <taxon>Viridiplantae</taxon>
        <taxon>Streptophyta</taxon>
        <taxon>Embryophyta</taxon>
        <taxon>Tracheophyta</taxon>
        <taxon>Spermatophyta</taxon>
        <taxon>Magnoliopsida</taxon>
        <taxon>Liliopsida</taxon>
        <taxon>Araceae</taxon>
        <taxon>Lemnoideae</taxon>
        <taxon>Spirodela</taxon>
    </lineage>
</organism>
<dbReference type="InterPro" id="IPR050224">
    <property type="entry name" value="TALE_homeobox"/>
</dbReference>
<evidence type="ECO:0000313" key="11">
    <source>
        <dbReference type="EMBL" id="CAA7392703.1"/>
    </source>
</evidence>
<evidence type="ECO:0000256" key="7">
    <source>
        <dbReference type="ARBA" id="ARBA00023242"/>
    </source>
</evidence>
<keyword evidence="7 8" id="KW-0539">Nucleus</keyword>
<name>A0A7I8K5Q5_SPIIN</name>
<keyword evidence="4 8" id="KW-0238">DNA-binding</keyword>
<dbReference type="SUPFAM" id="SSF46689">
    <property type="entry name" value="Homeodomain-like"/>
    <property type="match status" value="1"/>
</dbReference>
<dbReference type="PANTHER" id="PTHR11850">
    <property type="entry name" value="HOMEOBOX PROTEIN TRANSCRIPTION FACTORS"/>
    <property type="match status" value="1"/>
</dbReference>